<dbReference type="Pfam" id="PF01248">
    <property type="entry name" value="Ribosomal_L7Ae"/>
    <property type="match status" value="1"/>
</dbReference>
<sequence>MAGYNLNFPTVASADNEESPQQSAKFSYKDILTSTPISLLPNNLEPTFNNPVINQKTLSPQKTSETSKASLKQVVSDIPIVEKKKNKKFTLADHIGEEISRKINFSSSNTNSHEKSTVSKQATKTTKKEIPKDDNTKKSLSKMNRVEKAFLSKGDMKGMKPIRLEIRSEDASKITNEDVYNAFIKAVTHSTNEESTEALVTVLTKKKKPNKLKKLILKEKEIRKLHNIAPGEFLDVKKFLKNLKEDTETESVVIEIVPEKTEETTILENSKTILTKEDDSSDGEEKLVADDEMDILSIAESMEVVLKNSNERKIREYVNYPLDPDYENIIFQMLTKLQFYQFRLKKTDKKKFKQRLRYVIGIREVLKGLKLKHIRAVVIAPNIDKVTTPGGLDTKIEEIIQKCNEQELPVFFALTKKKLGTAMKTSTKISLVGLYSMDGAFDEFKKAKQIVEEKLLAIEKQKKEQNRSGSVCTEQPGNVDLKN</sequence>
<dbReference type="eggNOG" id="ENOG502QUP4">
    <property type="taxonomic scope" value="Eukaryota"/>
</dbReference>
<dbReference type="GO" id="GO:0003730">
    <property type="term" value="F:mRNA 3'-UTR binding"/>
    <property type="evidence" value="ECO:0007669"/>
    <property type="project" value="TreeGrafter"/>
</dbReference>
<dbReference type="Gene3D" id="3.30.1330.30">
    <property type="match status" value="1"/>
</dbReference>
<dbReference type="AlphaFoldDB" id="D2UYB4"/>
<dbReference type="InterPro" id="IPR004038">
    <property type="entry name" value="Ribosomal_eL8/eL30/eS12/Gad45"/>
</dbReference>
<dbReference type="InterPro" id="IPR040051">
    <property type="entry name" value="SECISBP2"/>
</dbReference>
<name>D2UYB4_NAEGR</name>
<feature type="region of interest" description="Disordered" evidence="1">
    <location>
        <begin position="106"/>
        <end position="138"/>
    </location>
</feature>
<organism evidence="4">
    <name type="scientific">Naegleria gruberi</name>
    <name type="common">Amoeba</name>
    <dbReference type="NCBI Taxonomy" id="5762"/>
    <lineage>
        <taxon>Eukaryota</taxon>
        <taxon>Discoba</taxon>
        <taxon>Heterolobosea</taxon>
        <taxon>Tetramitia</taxon>
        <taxon>Eutetramitia</taxon>
        <taxon>Vahlkampfiidae</taxon>
        <taxon>Naegleria</taxon>
    </lineage>
</organism>
<proteinExistence type="predicted"/>
<dbReference type="PANTHER" id="PTHR13284:SF4">
    <property type="entry name" value="C2H2-TYPE DOMAIN-CONTAINING PROTEIN"/>
    <property type="match status" value="1"/>
</dbReference>
<dbReference type="PANTHER" id="PTHR13284">
    <property type="entry name" value="GH01354P"/>
    <property type="match status" value="1"/>
</dbReference>
<feature type="compositionally biased region" description="Polar residues" evidence="1">
    <location>
        <begin position="467"/>
        <end position="476"/>
    </location>
</feature>
<evidence type="ECO:0000259" key="2">
    <source>
        <dbReference type="Pfam" id="PF01248"/>
    </source>
</evidence>
<dbReference type="InterPro" id="IPR029064">
    <property type="entry name" value="Ribosomal_eL30-like_sf"/>
</dbReference>
<dbReference type="RefSeq" id="XP_002683189.1">
    <property type="nucleotide sequence ID" value="XM_002683143.1"/>
</dbReference>
<feature type="region of interest" description="Disordered" evidence="1">
    <location>
        <begin position="462"/>
        <end position="483"/>
    </location>
</feature>
<dbReference type="KEGG" id="ngr:NAEGRDRAFT_45136"/>
<accession>D2UYB4</accession>
<dbReference type="GO" id="GO:1990904">
    <property type="term" value="C:ribonucleoprotein complex"/>
    <property type="evidence" value="ECO:0007669"/>
    <property type="project" value="TreeGrafter"/>
</dbReference>
<dbReference type="GO" id="GO:0035368">
    <property type="term" value="F:selenocysteine insertion sequence binding"/>
    <property type="evidence" value="ECO:0007669"/>
    <property type="project" value="InterPro"/>
</dbReference>
<reference evidence="3 4" key="1">
    <citation type="journal article" date="2010" name="Cell">
        <title>The genome of Naegleria gruberi illuminates early eukaryotic versatility.</title>
        <authorList>
            <person name="Fritz-Laylin L.K."/>
            <person name="Prochnik S.E."/>
            <person name="Ginger M.L."/>
            <person name="Dacks J.B."/>
            <person name="Carpenter M.L."/>
            <person name="Field M.C."/>
            <person name="Kuo A."/>
            <person name="Paredez A."/>
            <person name="Chapman J."/>
            <person name="Pham J."/>
            <person name="Shu S."/>
            <person name="Neupane R."/>
            <person name="Cipriano M."/>
            <person name="Mancuso J."/>
            <person name="Tu H."/>
            <person name="Salamov A."/>
            <person name="Lindquist E."/>
            <person name="Shapiro H."/>
            <person name="Lucas S."/>
            <person name="Grigoriev I.V."/>
            <person name="Cande W.Z."/>
            <person name="Fulton C."/>
            <person name="Rokhsar D.S."/>
            <person name="Dawson S.C."/>
        </authorList>
    </citation>
    <scope>NUCLEOTIDE SEQUENCE [LARGE SCALE GENOMIC DNA]</scope>
    <source>
        <strain evidence="3 4">NEG-M</strain>
    </source>
</reference>
<dbReference type="GO" id="GO:0043021">
    <property type="term" value="F:ribonucleoprotein complex binding"/>
    <property type="evidence" value="ECO:0007669"/>
    <property type="project" value="TreeGrafter"/>
</dbReference>
<evidence type="ECO:0000256" key="1">
    <source>
        <dbReference type="SAM" id="MobiDB-lite"/>
    </source>
</evidence>
<dbReference type="EMBL" id="GG738845">
    <property type="protein sequence ID" value="EFC50445.1"/>
    <property type="molecule type" value="Genomic_DNA"/>
</dbReference>
<dbReference type="VEuPathDB" id="AmoebaDB:NAEGRDRAFT_45136"/>
<feature type="compositionally biased region" description="Basic and acidic residues" evidence="1">
    <location>
        <begin position="126"/>
        <end position="137"/>
    </location>
</feature>
<dbReference type="OrthoDB" id="263617at2759"/>
<dbReference type="SUPFAM" id="SSF55315">
    <property type="entry name" value="L30e-like"/>
    <property type="match status" value="1"/>
</dbReference>
<protein>
    <submittedName>
        <fullName evidence="3">Predicted protein</fullName>
    </submittedName>
</protein>
<dbReference type="GeneID" id="8859087"/>
<dbReference type="GO" id="GO:0005739">
    <property type="term" value="C:mitochondrion"/>
    <property type="evidence" value="ECO:0007669"/>
    <property type="project" value="TreeGrafter"/>
</dbReference>
<dbReference type="Proteomes" id="UP000006671">
    <property type="component" value="Unassembled WGS sequence"/>
</dbReference>
<feature type="region of interest" description="Disordered" evidence="1">
    <location>
        <begin position="1"/>
        <end position="23"/>
    </location>
</feature>
<keyword evidence="4" id="KW-1185">Reference proteome</keyword>
<dbReference type="STRING" id="5762.D2UYB4"/>
<evidence type="ECO:0000313" key="3">
    <source>
        <dbReference type="EMBL" id="EFC50445.1"/>
    </source>
</evidence>
<dbReference type="OMA" id="INNTCKE"/>
<gene>
    <name evidence="3" type="ORF">NAEGRDRAFT_45136</name>
</gene>
<feature type="domain" description="Ribosomal protein eL8/eL30/eS12/Gadd45" evidence="2">
    <location>
        <begin position="348"/>
        <end position="430"/>
    </location>
</feature>
<evidence type="ECO:0000313" key="4">
    <source>
        <dbReference type="Proteomes" id="UP000006671"/>
    </source>
</evidence>
<dbReference type="InParanoid" id="D2UYB4"/>